<keyword evidence="1" id="KW-0812">Transmembrane</keyword>
<feature type="transmembrane region" description="Helical" evidence="1">
    <location>
        <begin position="333"/>
        <end position="353"/>
    </location>
</feature>
<name>A0ABW0Y780_9GAMM</name>
<comment type="caution">
    <text evidence="2">The sequence shown here is derived from an EMBL/GenBank/DDBJ whole genome shotgun (WGS) entry which is preliminary data.</text>
</comment>
<keyword evidence="3" id="KW-1185">Reference proteome</keyword>
<evidence type="ECO:0000313" key="2">
    <source>
        <dbReference type="EMBL" id="MFC5705445.1"/>
    </source>
</evidence>
<protein>
    <submittedName>
        <fullName evidence="2">Uncharacterized protein</fullName>
    </submittedName>
</protein>
<evidence type="ECO:0000313" key="3">
    <source>
        <dbReference type="Proteomes" id="UP001596132"/>
    </source>
</evidence>
<keyword evidence="1" id="KW-0472">Membrane</keyword>
<dbReference type="RefSeq" id="WP_156128127.1">
    <property type="nucleotide sequence ID" value="NZ_CDDF01000005.1"/>
</dbReference>
<organism evidence="2 3">
    <name type="scientific">Aeromonas eucrenophila</name>
    <dbReference type="NCBI Taxonomy" id="649"/>
    <lineage>
        <taxon>Bacteria</taxon>
        <taxon>Pseudomonadati</taxon>
        <taxon>Pseudomonadota</taxon>
        <taxon>Gammaproteobacteria</taxon>
        <taxon>Aeromonadales</taxon>
        <taxon>Aeromonadaceae</taxon>
        <taxon>Aeromonas</taxon>
    </lineage>
</organism>
<sequence>MNLDTGINNSKMLVHMALNKFTYLINNDSISRTFSGSNVEPAHTAGKEYSERNEYFKIMLGIIDSIKVNFGELEGVVKNSINNNFSSIAHEMLIENYLELLDALLKNLVGRNIRIHPEFVSEVLSIQREIVKVHDFTVHGKNSFNKTTKDLISRIIEQGFQLDEHVNAARLTKIKADNNAKIDRELDAYRESLNDKINEISNQYSEGRSDLLQSVEDYKYEIGHVVNESNKLLDQNRDQLKSVCENMIKKETEIGVLTEDTAKKLMQVDGLLKKTSQVGMAGAFQKRQENLAIQVKLWFVAFIVFLALLAYVGLDIVQIAFKTPSENTDVSMAQLIAKLAVSFPAIWGAWFSAKQYSHASQLQEDYAYKVSIAMTYHGYKDEAGLVDEKMSEKLLDSMIAQFSENPVRLYQNNNSASVLEAMLKNDKLSDILNSAKNGVNSSAK</sequence>
<keyword evidence="1" id="KW-1133">Transmembrane helix</keyword>
<dbReference type="EMBL" id="JBHSPP010000005">
    <property type="protein sequence ID" value="MFC5705445.1"/>
    <property type="molecule type" value="Genomic_DNA"/>
</dbReference>
<proteinExistence type="predicted"/>
<evidence type="ECO:0000256" key="1">
    <source>
        <dbReference type="SAM" id="Phobius"/>
    </source>
</evidence>
<reference evidence="3" key="1">
    <citation type="journal article" date="2019" name="Int. J. Syst. Evol. Microbiol.">
        <title>The Global Catalogue of Microorganisms (GCM) 10K type strain sequencing project: providing services to taxonomists for standard genome sequencing and annotation.</title>
        <authorList>
            <consortium name="The Broad Institute Genomics Platform"/>
            <consortium name="The Broad Institute Genome Sequencing Center for Infectious Disease"/>
            <person name="Wu L."/>
            <person name="Ma J."/>
        </authorList>
    </citation>
    <scope>NUCLEOTIDE SEQUENCE [LARGE SCALE GENOMIC DNA]</scope>
    <source>
        <strain evidence="3">KCTC 15012</strain>
    </source>
</reference>
<dbReference type="Proteomes" id="UP001596132">
    <property type="component" value="Unassembled WGS sequence"/>
</dbReference>
<feature type="transmembrane region" description="Helical" evidence="1">
    <location>
        <begin position="297"/>
        <end position="321"/>
    </location>
</feature>
<accession>A0ABW0Y780</accession>
<gene>
    <name evidence="2" type="ORF">ACFPVW_05025</name>
</gene>